<evidence type="ECO:0000259" key="9">
    <source>
        <dbReference type="PROSITE" id="PS51123"/>
    </source>
</evidence>
<name>A0ABT1S5P7_9FIRM</name>
<keyword evidence="3" id="KW-1003">Cell membrane</keyword>
<dbReference type="CDD" id="cd07185">
    <property type="entry name" value="OmpA_C-like"/>
    <property type="match status" value="1"/>
</dbReference>
<feature type="transmembrane region" description="Helical" evidence="8">
    <location>
        <begin position="21"/>
        <end position="39"/>
    </location>
</feature>
<keyword evidence="4 8" id="KW-0812">Transmembrane</keyword>
<evidence type="ECO:0000256" key="1">
    <source>
        <dbReference type="ARBA" id="ARBA00004162"/>
    </source>
</evidence>
<dbReference type="RefSeq" id="WP_256310237.1">
    <property type="nucleotide sequence ID" value="NZ_JANGAC010000001.1"/>
</dbReference>
<feature type="domain" description="OmpA-like" evidence="9">
    <location>
        <begin position="107"/>
        <end position="232"/>
    </location>
</feature>
<comment type="similarity">
    <text evidence="2">Belongs to the MotB family.</text>
</comment>
<dbReference type="EMBL" id="JANGAC010000001">
    <property type="protein sequence ID" value="MCQ4921786.1"/>
    <property type="molecule type" value="Genomic_DNA"/>
</dbReference>
<reference evidence="10 11" key="1">
    <citation type="submission" date="2022-06" db="EMBL/GenBank/DDBJ databases">
        <title>Isolation of gut microbiota from human fecal samples.</title>
        <authorList>
            <person name="Pamer E.G."/>
            <person name="Barat B."/>
            <person name="Waligurski E."/>
            <person name="Medina S."/>
            <person name="Paddock L."/>
            <person name="Mostad J."/>
        </authorList>
    </citation>
    <scope>NUCLEOTIDE SEQUENCE [LARGE SCALE GENOMIC DNA]</scope>
    <source>
        <strain evidence="10 11">DFI.7.95</strain>
    </source>
</reference>
<dbReference type="Gene3D" id="3.30.1330.60">
    <property type="entry name" value="OmpA-like domain"/>
    <property type="match status" value="1"/>
</dbReference>
<dbReference type="InterPro" id="IPR006665">
    <property type="entry name" value="OmpA-like"/>
</dbReference>
<sequence>MARRRRQEESGGGAPEWLTTYSDLVTLLLCFFILLFSFSNVDAEKFRSIMASFQGGAGVLDGGTKLEFPIESFEDDLDDELLKLLKDLEEYTETLGLEEKIIIKPEERGLVVRFLENVLFDSGSADIKQESIEILKSVAEILNRDEFSKRQIKVEGHTDSDPILRSSKFPTNWELSSARATNVLRYLVEVENIEGNRVSSSGYSYYRSIAPNDTPENKAKNRRVDIVILRDSYEELEP</sequence>
<accession>A0ABT1S5P7</accession>
<dbReference type="InterPro" id="IPR036737">
    <property type="entry name" value="OmpA-like_sf"/>
</dbReference>
<comment type="caution">
    <text evidence="10">The sequence shown here is derived from an EMBL/GenBank/DDBJ whole genome shotgun (WGS) entry which is preliminary data.</text>
</comment>
<dbReference type="Pfam" id="PF00691">
    <property type="entry name" value="OmpA"/>
    <property type="match status" value="1"/>
</dbReference>
<dbReference type="PROSITE" id="PS51123">
    <property type="entry name" value="OMPA_2"/>
    <property type="match status" value="1"/>
</dbReference>
<dbReference type="InterPro" id="IPR050330">
    <property type="entry name" value="Bact_OuterMem_StrucFunc"/>
</dbReference>
<organism evidence="10 11">
    <name type="scientific">Tissierella carlieri</name>
    <dbReference type="NCBI Taxonomy" id="689904"/>
    <lineage>
        <taxon>Bacteria</taxon>
        <taxon>Bacillati</taxon>
        <taxon>Bacillota</taxon>
        <taxon>Tissierellia</taxon>
        <taxon>Tissierellales</taxon>
        <taxon>Tissierellaceae</taxon>
        <taxon>Tissierella</taxon>
    </lineage>
</organism>
<evidence type="ECO:0000313" key="11">
    <source>
        <dbReference type="Proteomes" id="UP001524478"/>
    </source>
</evidence>
<gene>
    <name evidence="10" type="ORF">NE686_01695</name>
</gene>
<dbReference type="PANTHER" id="PTHR30329:SF21">
    <property type="entry name" value="LIPOPROTEIN YIAD-RELATED"/>
    <property type="match status" value="1"/>
</dbReference>
<dbReference type="InterPro" id="IPR025713">
    <property type="entry name" value="MotB-like_N_dom"/>
</dbReference>
<keyword evidence="5 8" id="KW-1133">Transmembrane helix</keyword>
<dbReference type="Pfam" id="PF13677">
    <property type="entry name" value="MotB_plug"/>
    <property type="match status" value="1"/>
</dbReference>
<comment type="subcellular location">
    <subcellularLocation>
        <location evidence="1">Cell membrane</location>
        <topology evidence="1">Single-pass membrane protein</topology>
    </subcellularLocation>
</comment>
<evidence type="ECO:0000313" key="10">
    <source>
        <dbReference type="EMBL" id="MCQ4921786.1"/>
    </source>
</evidence>
<dbReference type="Proteomes" id="UP001524478">
    <property type="component" value="Unassembled WGS sequence"/>
</dbReference>
<evidence type="ECO:0000256" key="8">
    <source>
        <dbReference type="SAM" id="Phobius"/>
    </source>
</evidence>
<evidence type="ECO:0000256" key="7">
    <source>
        <dbReference type="PROSITE-ProRule" id="PRU00473"/>
    </source>
</evidence>
<protein>
    <submittedName>
        <fullName evidence="10">OmpA family protein</fullName>
    </submittedName>
</protein>
<evidence type="ECO:0000256" key="6">
    <source>
        <dbReference type="ARBA" id="ARBA00023136"/>
    </source>
</evidence>
<evidence type="ECO:0000256" key="4">
    <source>
        <dbReference type="ARBA" id="ARBA00022692"/>
    </source>
</evidence>
<dbReference type="PANTHER" id="PTHR30329">
    <property type="entry name" value="STATOR ELEMENT OF FLAGELLAR MOTOR COMPLEX"/>
    <property type="match status" value="1"/>
</dbReference>
<evidence type="ECO:0000256" key="2">
    <source>
        <dbReference type="ARBA" id="ARBA00008914"/>
    </source>
</evidence>
<dbReference type="SUPFAM" id="SSF103088">
    <property type="entry name" value="OmpA-like"/>
    <property type="match status" value="1"/>
</dbReference>
<proteinExistence type="inferred from homology"/>
<evidence type="ECO:0000256" key="3">
    <source>
        <dbReference type="ARBA" id="ARBA00022475"/>
    </source>
</evidence>
<evidence type="ECO:0000256" key="5">
    <source>
        <dbReference type="ARBA" id="ARBA00022989"/>
    </source>
</evidence>
<keyword evidence="6 7" id="KW-0472">Membrane</keyword>
<keyword evidence="11" id="KW-1185">Reference proteome</keyword>